<evidence type="ECO:0000313" key="12">
    <source>
        <dbReference type="Proteomes" id="UP001140206"/>
    </source>
</evidence>
<comment type="pathway">
    <text evidence="2">Secondary metabolite biosynthesis; flavonoid biosynthesis.</text>
</comment>
<dbReference type="PANTHER" id="PTHR11877">
    <property type="entry name" value="HYDROXYMETHYLGLUTARYL-COA SYNTHASE"/>
    <property type="match status" value="1"/>
</dbReference>
<dbReference type="GO" id="GO:0009813">
    <property type="term" value="P:flavonoid biosynthetic process"/>
    <property type="evidence" value="ECO:0007669"/>
    <property type="project" value="UniProtKB-KW"/>
</dbReference>
<organism evidence="11 12">
    <name type="scientific">Rhynchospora pubera</name>
    <dbReference type="NCBI Taxonomy" id="906938"/>
    <lineage>
        <taxon>Eukaryota</taxon>
        <taxon>Viridiplantae</taxon>
        <taxon>Streptophyta</taxon>
        <taxon>Embryophyta</taxon>
        <taxon>Tracheophyta</taxon>
        <taxon>Spermatophyta</taxon>
        <taxon>Magnoliopsida</taxon>
        <taxon>Liliopsida</taxon>
        <taxon>Poales</taxon>
        <taxon>Cyperaceae</taxon>
        <taxon>Cyperoideae</taxon>
        <taxon>Rhynchosporeae</taxon>
        <taxon>Rhynchospora</taxon>
    </lineage>
</organism>
<keyword evidence="12" id="KW-1185">Reference proteome</keyword>
<keyword evidence="6" id="KW-0284">Flavonoid biosynthesis</keyword>
<dbReference type="AlphaFoldDB" id="A0AAV8F2W9"/>
<evidence type="ECO:0000256" key="3">
    <source>
        <dbReference type="ARBA" id="ARBA00005531"/>
    </source>
</evidence>
<dbReference type="Proteomes" id="UP001140206">
    <property type="component" value="Chromosome 2"/>
</dbReference>
<keyword evidence="5 8" id="KW-0808">Transferase</keyword>
<dbReference type="Gene3D" id="3.40.47.10">
    <property type="match status" value="2"/>
</dbReference>
<name>A0AAV8F2W9_9POAL</name>
<evidence type="ECO:0000256" key="5">
    <source>
        <dbReference type="ARBA" id="ARBA00022679"/>
    </source>
</evidence>
<feature type="domain" description="Chalcone/stilbene synthase N-terminal" evidence="9">
    <location>
        <begin position="72"/>
        <end position="297"/>
    </location>
</feature>
<evidence type="ECO:0000256" key="8">
    <source>
        <dbReference type="RuleBase" id="RU003633"/>
    </source>
</evidence>
<evidence type="ECO:0000256" key="1">
    <source>
        <dbReference type="ARBA" id="ARBA00002969"/>
    </source>
</evidence>
<evidence type="ECO:0000256" key="2">
    <source>
        <dbReference type="ARBA" id="ARBA00004966"/>
    </source>
</evidence>
<comment type="similarity">
    <text evidence="3 8">Belongs to the thiolase-like superfamily. Chalcone/stilbene synthases family.</text>
</comment>
<comment type="function">
    <text evidence="1">The primary product of this enzyme is 4,2',4',6'-tetrahydroxychalcone (also termed naringenin-chalcone or chalcone) which can under specific conditions spontaneously isomerize into naringenin.</text>
</comment>
<evidence type="ECO:0000256" key="6">
    <source>
        <dbReference type="ARBA" id="ARBA00023241"/>
    </source>
</evidence>
<dbReference type="InterPro" id="IPR011141">
    <property type="entry name" value="Polyketide_synthase_type-III"/>
</dbReference>
<feature type="domain" description="Chalcone/stilbene synthase C-terminal" evidence="10">
    <location>
        <begin position="308"/>
        <end position="456"/>
    </location>
</feature>
<dbReference type="PANTHER" id="PTHR11877:SF14">
    <property type="entry name" value="CHALCONE SYNTHASE"/>
    <property type="match status" value="1"/>
</dbReference>
<gene>
    <name evidence="11" type="ORF">LUZ62_039246</name>
</gene>
<dbReference type="Pfam" id="PF02797">
    <property type="entry name" value="Chal_sti_synt_C"/>
    <property type="match status" value="1"/>
</dbReference>
<protein>
    <recommendedName>
        <fullName evidence="4">chalcone synthase</fullName>
        <ecNumber evidence="4">2.3.1.74</ecNumber>
    </recommendedName>
</protein>
<reference evidence="11" key="1">
    <citation type="submission" date="2022-08" db="EMBL/GenBank/DDBJ databases">
        <authorList>
            <person name="Marques A."/>
        </authorList>
    </citation>
    <scope>NUCLEOTIDE SEQUENCE</scope>
    <source>
        <strain evidence="11">RhyPub2mFocal</strain>
        <tissue evidence="11">Leaves</tissue>
    </source>
</reference>
<sequence length="470" mass="52584">MSLYQRSVNLVQLASGTGFFYINTHSGTLNSTKPLLAIQFDLFFILRLCFLRSIFHISLVIRKEEKQMEAINEIRQAQRSQGTAAVLAIGTVTPPNFINQSEYADYYFRVTKSEHLKDLKENFQRICDETNIRKRHFHLTEEMLEKHPKITSNKDQESLDARQDIVFGEVPKLGLEAAERAIKEWGQPKSKITHLLFHTTTGSIDMPGADRQMLRLLGLPPSTRRSMMYHQSCSGGNTVLRLAKDLAENTRGSRVLVICSEISLTAFRGPSESRGDTLLPQAIFGDGAAAVIVGADPDLTVERPLYDIIAARQTILPGTEDAYIGHIRQDGLTLQMSPPAPELTSSNIVNTLKEIVEPLGIIRNWNWAFWAVNPCFPTFLQLVETDLDLDKEKLKLTKDVLAEYGNMMSATIFFMLDEMRKQSANEGQATVGGGREYGILLGFGAGITMETTVLRAHETATSQEDDAWTI</sequence>
<evidence type="ECO:0000259" key="10">
    <source>
        <dbReference type="Pfam" id="PF02797"/>
    </source>
</evidence>
<dbReference type="InterPro" id="IPR001099">
    <property type="entry name" value="Chalcone/stilbene_synt_N"/>
</dbReference>
<dbReference type="EMBL" id="JAMFTS010000002">
    <property type="protein sequence ID" value="KAJ4788000.1"/>
    <property type="molecule type" value="Genomic_DNA"/>
</dbReference>
<dbReference type="EC" id="2.3.1.74" evidence="4"/>
<evidence type="ECO:0000313" key="11">
    <source>
        <dbReference type="EMBL" id="KAJ4788000.1"/>
    </source>
</evidence>
<proteinExistence type="inferred from homology"/>
<dbReference type="GO" id="GO:0016210">
    <property type="term" value="F:naringenin-chalcone synthase activity"/>
    <property type="evidence" value="ECO:0007669"/>
    <property type="project" value="UniProtKB-EC"/>
</dbReference>
<keyword evidence="7 8" id="KW-0012">Acyltransferase</keyword>
<dbReference type="SUPFAM" id="SSF53901">
    <property type="entry name" value="Thiolase-like"/>
    <property type="match status" value="2"/>
</dbReference>
<dbReference type="FunFam" id="3.40.47.10:FF:000025">
    <property type="entry name" value="Chalcone synthase 2"/>
    <property type="match status" value="1"/>
</dbReference>
<dbReference type="InterPro" id="IPR016039">
    <property type="entry name" value="Thiolase-like"/>
</dbReference>
<dbReference type="CDD" id="cd00831">
    <property type="entry name" value="CHS_like"/>
    <property type="match status" value="1"/>
</dbReference>
<dbReference type="Pfam" id="PF00195">
    <property type="entry name" value="Chal_sti_synt_N"/>
    <property type="match status" value="1"/>
</dbReference>
<dbReference type="GO" id="GO:0010208">
    <property type="term" value="P:pollen wall assembly"/>
    <property type="evidence" value="ECO:0007669"/>
    <property type="project" value="UniProtKB-ARBA"/>
</dbReference>
<evidence type="ECO:0000259" key="9">
    <source>
        <dbReference type="Pfam" id="PF00195"/>
    </source>
</evidence>
<accession>A0AAV8F2W9</accession>
<dbReference type="FunFam" id="3.40.47.10:FF:000014">
    <property type="entry name" value="Chalcone synthase 1"/>
    <property type="match status" value="1"/>
</dbReference>
<dbReference type="InterPro" id="IPR012328">
    <property type="entry name" value="Chalcone/stilbene_synt_C"/>
</dbReference>
<dbReference type="GO" id="GO:0030639">
    <property type="term" value="P:polyketide biosynthetic process"/>
    <property type="evidence" value="ECO:0007669"/>
    <property type="project" value="TreeGrafter"/>
</dbReference>
<evidence type="ECO:0000256" key="7">
    <source>
        <dbReference type="ARBA" id="ARBA00023315"/>
    </source>
</evidence>
<evidence type="ECO:0000256" key="4">
    <source>
        <dbReference type="ARBA" id="ARBA00012975"/>
    </source>
</evidence>
<comment type="caution">
    <text evidence="11">The sequence shown here is derived from an EMBL/GenBank/DDBJ whole genome shotgun (WGS) entry which is preliminary data.</text>
</comment>